<dbReference type="CDD" id="cd00609">
    <property type="entry name" value="AAT_like"/>
    <property type="match status" value="1"/>
</dbReference>
<keyword evidence="4" id="KW-0238">DNA-binding</keyword>
<dbReference type="InterPro" id="IPR015424">
    <property type="entry name" value="PyrdxlP-dep_Trfase"/>
</dbReference>
<dbReference type="RefSeq" id="WP_227994551.1">
    <property type="nucleotide sequence ID" value="NZ_BAABIH010000012.1"/>
</dbReference>
<dbReference type="SUPFAM" id="SSF46785">
    <property type="entry name" value="Winged helix' DNA-binding domain"/>
    <property type="match status" value="1"/>
</dbReference>
<evidence type="ECO:0000313" key="8">
    <source>
        <dbReference type="Proteomes" id="UP000326702"/>
    </source>
</evidence>
<proteinExistence type="inferred from homology"/>
<keyword evidence="8" id="KW-1185">Reference proteome</keyword>
<evidence type="ECO:0000256" key="1">
    <source>
        <dbReference type="ARBA" id="ARBA00005384"/>
    </source>
</evidence>
<dbReference type="Pfam" id="PF00392">
    <property type="entry name" value="GntR"/>
    <property type="match status" value="1"/>
</dbReference>
<accession>A0A5P9Q8S1</accession>
<dbReference type="Gene3D" id="3.40.640.10">
    <property type="entry name" value="Type I PLP-dependent aspartate aminotransferase-like (Major domain)"/>
    <property type="match status" value="1"/>
</dbReference>
<evidence type="ECO:0000256" key="3">
    <source>
        <dbReference type="ARBA" id="ARBA00023015"/>
    </source>
</evidence>
<dbReference type="SUPFAM" id="SSF53383">
    <property type="entry name" value="PLP-dependent transferases"/>
    <property type="match status" value="1"/>
</dbReference>
<dbReference type="EMBL" id="CP045529">
    <property type="protein sequence ID" value="QFU97838.1"/>
    <property type="molecule type" value="Genomic_DNA"/>
</dbReference>
<dbReference type="GO" id="GO:0030170">
    <property type="term" value="F:pyridoxal phosphate binding"/>
    <property type="evidence" value="ECO:0007669"/>
    <property type="project" value="InterPro"/>
</dbReference>
<evidence type="ECO:0000256" key="4">
    <source>
        <dbReference type="ARBA" id="ARBA00023125"/>
    </source>
</evidence>
<dbReference type="GO" id="GO:0003700">
    <property type="term" value="F:DNA-binding transcription factor activity"/>
    <property type="evidence" value="ECO:0007669"/>
    <property type="project" value="InterPro"/>
</dbReference>
<dbReference type="PANTHER" id="PTHR46577">
    <property type="entry name" value="HTH-TYPE TRANSCRIPTIONAL REGULATORY PROTEIN GABR"/>
    <property type="match status" value="1"/>
</dbReference>
<dbReference type="CDD" id="cd07377">
    <property type="entry name" value="WHTH_GntR"/>
    <property type="match status" value="1"/>
</dbReference>
<dbReference type="PROSITE" id="PS50949">
    <property type="entry name" value="HTH_GNTR"/>
    <property type="match status" value="1"/>
</dbReference>
<dbReference type="AlphaFoldDB" id="A0A5P9Q8S1"/>
<dbReference type="InterPro" id="IPR000524">
    <property type="entry name" value="Tscrpt_reg_HTH_GntR"/>
</dbReference>
<keyword evidence="3" id="KW-0805">Transcription regulation</keyword>
<dbReference type="PANTHER" id="PTHR46577:SF1">
    <property type="entry name" value="HTH-TYPE TRANSCRIPTIONAL REGULATORY PROTEIN GABR"/>
    <property type="match status" value="1"/>
</dbReference>
<feature type="domain" description="HTH gntR-type" evidence="6">
    <location>
        <begin position="29"/>
        <end position="97"/>
    </location>
</feature>
<dbReference type="InterPro" id="IPR036388">
    <property type="entry name" value="WH-like_DNA-bd_sf"/>
</dbReference>
<evidence type="ECO:0000256" key="2">
    <source>
        <dbReference type="ARBA" id="ARBA00022898"/>
    </source>
</evidence>
<reference evidence="7 8" key="1">
    <citation type="submission" date="2019-10" db="EMBL/GenBank/DDBJ databases">
        <title>Genome sequence of Luteimicrobium xylanilyticum HY-24.</title>
        <authorList>
            <person name="Kim D.Y."/>
            <person name="Park H.-Y."/>
        </authorList>
    </citation>
    <scope>NUCLEOTIDE SEQUENCE [LARGE SCALE GENOMIC DNA]</scope>
    <source>
        <strain evidence="7 8">HY-24</strain>
    </source>
</reference>
<comment type="similarity">
    <text evidence="1">In the C-terminal section; belongs to the class-I pyridoxal-phosphate-dependent aminotransferase family.</text>
</comment>
<dbReference type="InterPro" id="IPR004839">
    <property type="entry name" value="Aminotransferase_I/II_large"/>
</dbReference>
<dbReference type="KEGG" id="lxl:KDY119_01344"/>
<name>A0A5P9Q8S1_9MICO</name>
<dbReference type="InterPro" id="IPR036390">
    <property type="entry name" value="WH_DNA-bd_sf"/>
</dbReference>
<gene>
    <name evidence="7" type="ORF">KDY119_01344</name>
</gene>
<dbReference type="InterPro" id="IPR051446">
    <property type="entry name" value="HTH_trans_reg/aminotransferase"/>
</dbReference>
<sequence>MTEPSTTRRTPPGRPRVVSADALAAHLDGRSPRAVAASVARLLRAGELRPGDRLPTVRALAARLGTSPATVGSAWRALADVGMVAPRGRAGTFVLPEPASWLPPGYRRLADGARRELDLSAGTPHPSLLPDLTAALTRAGKEAGATADSYLAPPVLPELETLLRASWPFAPERVTVVDGAMDGVARTLEQVAGFGDRVAVEDPGFPPVFDLLDQLGCERVALELDGAGVTPGSLDAALRAGVVAVVLQPRAHNPTGASLTPTRARDLAAVVRRHDPGVLVVEDDHAGEIAAVRDVSVGTYLPGRVVRVRSFSKSHGPDLRIAALGGPASVVDALVARRMLGPGWTSRLLQRVLAHLLTDAHAVDAVAHAARMYHARRRALVDALRAEGVALPDGAGINVWVPVDDESRALERLAAAGVRAAPGSPFQHGREDAPPHLRVTISGLDGDAERLARLLAVAARPDGAAATR</sequence>
<evidence type="ECO:0000259" key="6">
    <source>
        <dbReference type="PROSITE" id="PS50949"/>
    </source>
</evidence>
<keyword evidence="2" id="KW-0663">Pyridoxal phosphate</keyword>
<dbReference type="SMART" id="SM00345">
    <property type="entry name" value="HTH_GNTR"/>
    <property type="match status" value="1"/>
</dbReference>
<organism evidence="7 8">
    <name type="scientific">Luteimicrobium xylanilyticum</name>
    <dbReference type="NCBI Taxonomy" id="1133546"/>
    <lineage>
        <taxon>Bacteria</taxon>
        <taxon>Bacillati</taxon>
        <taxon>Actinomycetota</taxon>
        <taxon>Actinomycetes</taxon>
        <taxon>Micrococcales</taxon>
        <taxon>Luteimicrobium</taxon>
    </lineage>
</organism>
<dbReference type="InterPro" id="IPR015421">
    <property type="entry name" value="PyrdxlP-dep_Trfase_major"/>
</dbReference>
<dbReference type="Pfam" id="PF00155">
    <property type="entry name" value="Aminotran_1_2"/>
    <property type="match status" value="1"/>
</dbReference>
<evidence type="ECO:0000256" key="5">
    <source>
        <dbReference type="ARBA" id="ARBA00023163"/>
    </source>
</evidence>
<evidence type="ECO:0000313" key="7">
    <source>
        <dbReference type="EMBL" id="QFU97838.1"/>
    </source>
</evidence>
<keyword evidence="5" id="KW-0804">Transcription</keyword>
<dbReference type="Proteomes" id="UP000326702">
    <property type="component" value="Chromosome"/>
</dbReference>
<dbReference type="Gene3D" id="1.10.10.10">
    <property type="entry name" value="Winged helix-like DNA-binding domain superfamily/Winged helix DNA-binding domain"/>
    <property type="match status" value="1"/>
</dbReference>
<protein>
    <submittedName>
        <fullName evidence="7">HTH-type transcriptional regulator TauR</fullName>
    </submittedName>
</protein>
<dbReference type="GO" id="GO:0003677">
    <property type="term" value="F:DNA binding"/>
    <property type="evidence" value="ECO:0007669"/>
    <property type="project" value="UniProtKB-KW"/>
</dbReference>